<reference evidence="6" key="1">
    <citation type="submission" date="2022-11" db="UniProtKB">
        <authorList>
            <consortium name="WormBaseParasite"/>
        </authorList>
    </citation>
    <scope>IDENTIFICATION</scope>
</reference>
<sequence length="387" mass="42942">MSKIVEEPFLYMISIIGIHIPSVWMAITILSRIDEIKCECLGSDVSDLCNVYVIVNIVLTVLDVGFFAVAQCVSKSANKAVATDIFFGNAISAGLKQNSNNAVRVTPDENKQAYIIPPNISNYDVNLAAIGIDFGTTECYAAVIRKNGPDFVVLGLTSDRQMPSYVAFDEKEPKCGQIVIERMRQKLEYSVFDIKRVIGRNYDEISVDPFWPFKIITKNDNVFIEVQTFNGKEYMSPEEISAVLLSRMKAKIEEHQNSKLPDATIVITIPAKFSDQQKNSVLIAAEFSGWNNIHFLPEPVAAAFTYFVETDILNISNVLNFIVCDFGGGTVDICVGNVECGHLNVLNVDGDPYLGGQDFDNILFTHFNGILDQKFGIDVSKIGKIIF</sequence>
<organism evidence="5 6">
    <name type="scientific">Panagrolaimus superbus</name>
    <dbReference type="NCBI Taxonomy" id="310955"/>
    <lineage>
        <taxon>Eukaryota</taxon>
        <taxon>Metazoa</taxon>
        <taxon>Ecdysozoa</taxon>
        <taxon>Nematoda</taxon>
        <taxon>Chromadorea</taxon>
        <taxon>Rhabditida</taxon>
        <taxon>Tylenchina</taxon>
        <taxon>Panagrolaimomorpha</taxon>
        <taxon>Panagrolaimoidea</taxon>
        <taxon>Panagrolaimidae</taxon>
        <taxon>Panagrolaimus</taxon>
    </lineage>
</organism>
<evidence type="ECO:0000256" key="3">
    <source>
        <dbReference type="ARBA" id="ARBA00022840"/>
    </source>
</evidence>
<proteinExistence type="inferred from homology"/>
<keyword evidence="5" id="KW-1185">Reference proteome</keyword>
<dbReference type="AlphaFoldDB" id="A0A914YA01"/>
<dbReference type="InterPro" id="IPR013126">
    <property type="entry name" value="Hsp_70_fam"/>
</dbReference>
<dbReference type="PRINTS" id="PR00301">
    <property type="entry name" value="HEATSHOCK70"/>
</dbReference>
<keyword evidence="4" id="KW-0472">Membrane</keyword>
<dbReference type="GO" id="GO:0140662">
    <property type="term" value="F:ATP-dependent protein folding chaperone"/>
    <property type="evidence" value="ECO:0007669"/>
    <property type="project" value="InterPro"/>
</dbReference>
<evidence type="ECO:0000256" key="1">
    <source>
        <dbReference type="ARBA" id="ARBA00007381"/>
    </source>
</evidence>
<feature type="transmembrane region" description="Helical" evidence="4">
    <location>
        <begin position="9"/>
        <end position="31"/>
    </location>
</feature>
<keyword evidence="3" id="KW-0067">ATP-binding</keyword>
<dbReference type="GO" id="GO:0030968">
    <property type="term" value="P:endoplasmic reticulum unfolded protein response"/>
    <property type="evidence" value="ECO:0007669"/>
    <property type="project" value="TreeGrafter"/>
</dbReference>
<protein>
    <submittedName>
        <fullName evidence="6">Heat shock protein 70</fullName>
    </submittedName>
</protein>
<evidence type="ECO:0000256" key="2">
    <source>
        <dbReference type="ARBA" id="ARBA00022741"/>
    </source>
</evidence>
<dbReference type="PANTHER" id="PTHR45639">
    <property type="entry name" value="HSC70CB, ISOFORM G-RELATED"/>
    <property type="match status" value="1"/>
</dbReference>
<dbReference type="Proteomes" id="UP000887577">
    <property type="component" value="Unplaced"/>
</dbReference>
<dbReference type="Gene3D" id="3.30.30.30">
    <property type="match status" value="1"/>
</dbReference>
<feature type="transmembrane region" description="Helical" evidence="4">
    <location>
        <begin position="51"/>
        <end position="70"/>
    </location>
</feature>
<dbReference type="PANTHER" id="PTHR45639:SF34">
    <property type="entry name" value="CHAPERONE PROTEIN DNAK"/>
    <property type="match status" value="1"/>
</dbReference>
<dbReference type="GO" id="GO:0005524">
    <property type="term" value="F:ATP binding"/>
    <property type="evidence" value="ECO:0007669"/>
    <property type="project" value="UniProtKB-KW"/>
</dbReference>
<evidence type="ECO:0000313" key="5">
    <source>
        <dbReference type="Proteomes" id="UP000887577"/>
    </source>
</evidence>
<dbReference type="SUPFAM" id="SSF53067">
    <property type="entry name" value="Actin-like ATPase domain"/>
    <property type="match status" value="2"/>
</dbReference>
<dbReference type="Pfam" id="PF00012">
    <property type="entry name" value="HSP70"/>
    <property type="match status" value="1"/>
</dbReference>
<keyword evidence="2" id="KW-0547">Nucleotide-binding</keyword>
<accession>A0A914YA01</accession>
<comment type="similarity">
    <text evidence="1">Belongs to the heat shock protein 70 family.</text>
</comment>
<name>A0A914YA01_9BILA</name>
<dbReference type="Gene3D" id="3.90.640.10">
    <property type="entry name" value="Actin, Chain A, domain 4"/>
    <property type="match status" value="1"/>
</dbReference>
<dbReference type="GO" id="GO:0034663">
    <property type="term" value="C:endoplasmic reticulum chaperone complex"/>
    <property type="evidence" value="ECO:0007669"/>
    <property type="project" value="TreeGrafter"/>
</dbReference>
<dbReference type="Gene3D" id="3.30.420.40">
    <property type="match status" value="2"/>
</dbReference>
<dbReference type="WBParaSite" id="PSU_v2.g16107.t1">
    <property type="protein sequence ID" value="PSU_v2.g16107.t1"/>
    <property type="gene ID" value="PSU_v2.g16107"/>
</dbReference>
<evidence type="ECO:0000313" key="6">
    <source>
        <dbReference type="WBParaSite" id="PSU_v2.g16107.t1"/>
    </source>
</evidence>
<dbReference type="FunFam" id="3.30.30.30:FF:000005">
    <property type="entry name" value="Heat shock protein ssb1"/>
    <property type="match status" value="1"/>
</dbReference>
<keyword evidence="4" id="KW-1133">Transmembrane helix</keyword>
<evidence type="ECO:0000256" key="4">
    <source>
        <dbReference type="SAM" id="Phobius"/>
    </source>
</evidence>
<dbReference type="InterPro" id="IPR043129">
    <property type="entry name" value="ATPase_NBD"/>
</dbReference>
<keyword evidence="4" id="KW-0812">Transmembrane</keyword>